<feature type="transmembrane region" description="Helical" evidence="6">
    <location>
        <begin position="228"/>
        <end position="250"/>
    </location>
</feature>
<comment type="caution">
    <text evidence="7">The sequence shown here is derived from an EMBL/GenBank/DDBJ whole genome shotgun (WGS) entry which is preliminary data.</text>
</comment>
<keyword evidence="5 6" id="KW-0472">Membrane</keyword>
<evidence type="ECO:0000256" key="3">
    <source>
        <dbReference type="ARBA" id="ARBA00022692"/>
    </source>
</evidence>
<dbReference type="PANTHER" id="PTHR40277:SF1">
    <property type="entry name" value="BLL5419 PROTEIN"/>
    <property type="match status" value="1"/>
</dbReference>
<evidence type="ECO:0000256" key="6">
    <source>
        <dbReference type="SAM" id="Phobius"/>
    </source>
</evidence>
<evidence type="ECO:0000256" key="2">
    <source>
        <dbReference type="ARBA" id="ARBA00022475"/>
    </source>
</evidence>
<name>A0A2A6RK19_9CHLR</name>
<dbReference type="RefSeq" id="WP_097643956.1">
    <property type="nucleotide sequence ID" value="NZ_NQWI01000036.1"/>
</dbReference>
<evidence type="ECO:0000313" key="7">
    <source>
        <dbReference type="EMBL" id="PDW03236.1"/>
    </source>
</evidence>
<feature type="transmembrane region" description="Helical" evidence="6">
    <location>
        <begin position="12"/>
        <end position="30"/>
    </location>
</feature>
<keyword evidence="8" id="KW-1185">Reference proteome</keyword>
<keyword evidence="2" id="KW-1003">Cell membrane</keyword>
<evidence type="ECO:0000313" key="8">
    <source>
        <dbReference type="Proteomes" id="UP000220527"/>
    </source>
</evidence>
<dbReference type="OrthoDB" id="5470260at2"/>
<keyword evidence="4 6" id="KW-1133">Transmembrane helix</keyword>
<dbReference type="PANTHER" id="PTHR40277">
    <property type="entry name" value="BLL5419 PROTEIN"/>
    <property type="match status" value="1"/>
</dbReference>
<protein>
    <recommendedName>
        <fullName evidence="9">TIGR00374 family protein</fullName>
    </recommendedName>
</protein>
<feature type="transmembrane region" description="Helical" evidence="6">
    <location>
        <begin position="151"/>
        <end position="170"/>
    </location>
</feature>
<organism evidence="7 8">
    <name type="scientific">Candidatus Viridilinea mediisalina</name>
    <dbReference type="NCBI Taxonomy" id="2024553"/>
    <lineage>
        <taxon>Bacteria</taxon>
        <taxon>Bacillati</taxon>
        <taxon>Chloroflexota</taxon>
        <taxon>Chloroflexia</taxon>
        <taxon>Chloroflexales</taxon>
        <taxon>Chloroflexineae</taxon>
        <taxon>Oscillochloridaceae</taxon>
        <taxon>Candidatus Viridilinea</taxon>
    </lineage>
</organism>
<dbReference type="InterPro" id="IPR022791">
    <property type="entry name" value="L-PG_synthase/AglD"/>
</dbReference>
<gene>
    <name evidence="7" type="ORF">CJ255_09965</name>
</gene>
<evidence type="ECO:0000256" key="5">
    <source>
        <dbReference type="ARBA" id="ARBA00023136"/>
    </source>
</evidence>
<feature type="transmembrane region" description="Helical" evidence="6">
    <location>
        <begin position="270"/>
        <end position="294"/>
    </location>
</feature>
<dbReference type="GO" id="GO:0005886">
    <property type="term" value="C:plasma membrane"/>
    <property type="evidence" value="ECO:0007669"/>
    <property type="project" value="UniProtKB-SubCell"/>
</dbReference>
<comment type="subcellular location">
    <subcellularLocation>
        <location evidence="1">Cell membrane</location>
        <topology evidence="1">Multi-pass membrane protein</topology>
    </subcellularLocation>
</comment>
<sequence length="305" mass="33603">MSRIPRRFWFWLRLSVAVVVMLWLFTSFDWLTLRQQVFQIDVGWALLGLVIPLFGILLSALKWQGVLRLLGVERSYAELLGHYWSGTFYNNVLPGSIGGDVVRIGGLKTTGVSFFTATLSVFIDRITGIWVGMLIGLGACLWPSELPHRDVLGFAFGTLVLGGIVAVWLLPKLHDMLPQRWQRYGTLATTLQDRRWLPTLAMAWLFQSLVVLHLWVALYALQSPLSLLACAIYAQAVVVVTLVPISLNGIGVRETALVVLLAGSQVAPEVAALAGSMMYLTAVLSSLPGGLALLSVRGDRHTSYE</sequence>
<proteinExistence type="predicted"/>
<accession>A0A2A6RK19</accession>
<dbReference type="Proteomes" id="UP000220527">
    <property type="component" value="Unassembled WGS sequence"/>
</dbReference>
<evidence type="ECO:0008006" key="9">
    <source>
        <dbReference type="Google" id="ProtNLM"/>
    </source>
</evidence>
<evidence type="ECO:0000256" key="4">
    <source>
        <dbReference type="ARBA" id="ARBA00022989"/>
    </source>
</evidence>
<dbReference type="Pfam" id="PF03706">
    <property type="entry name" value="LPG_synthase_TM"/>
    <property type="match status" value="1"/>
</dbReference>
<feature type="transmembrane region" description="Helical" evidence="6">
    <location>
        <begin position="42"/>
        <end position="61"/>
    </location>
</feature>
<feature type="transmembrane region" description="Helical" evidence="6">
    <location>
        <begin position="201"/>
        <end position="221"/>
    </location>
</feature>
<evidence type="ECO:0000256" key="1">
    <source>
        <dbReference type="ARBA" id="ARBA00004651"/>
    </source>
</evidence>
<dbReference type="AlphaFoldDB" id="A0A2A6RK19"/>
<dbReference type="EMBL" id="NQWI01000036">
    <property type="protein sequence ID" value="PDW03236.1"/>
    <property type="molecule type" value="Genomic_DNA"/>
</dbReference>
<keyword evidence="3 6" id="KW-0812">Transmembrane</keyword>
<reference evidence="8" key="1">
    <citation type="submission" date="2017-08" db="EMBL/GenBank/DDBJ databases">
        <authorList>
            <person name="Grouzdev D.S."/>
            <person name="Gaisin V.A."/>
            <person name="Rysina M.S."/>
            <person name="Gorlenko V.M."/>
        </authorList>
    </citation>
    <scope>NUCLEOTIDE SEQUENCE [LARGE SCALE GENOMIC DNA]</scope>
    <source>
        <strain evidence="8">Kir15-3F</strain>
    </source>
</reference>